<accession>A0A409XCX3</accession>
<dbReference type="EMBL" id="NHYD01002059">
    <property type="protein sequence ID" value="PPQ88596.1"/>
    <property type="molecule type" value="Genomic_DNA"/>
</dbReference>
<sequence length="116" mass="12827">MPPKDSDYEINPAFLEVCINVSNQPTKSSIHSNVNIDSASTQRASSCIYKTDSTWPKRADGPEAHSFIRELRLVYSNHPITTAWPALLLNMEGYLDSALVKFTVIMGFAIAIATHS</sequence>
<protein>
    <submittedName>
        <fullName evidence="1">Uncharacterized protein</fullName>
    </submittedName>
</protein>
<evidence type="ECO:0000313" key="2">
    <source>
        <dbReference type="Proteomes" id="UP000283269"/>
    </source>
</evidence>
<dbReference type="AlphaFoldDB" id="A0A409XCX3"/>
<gene>
    <name evidence="1" type="ORF">CVT25_009976</name>
</gene>
<dbReference type="Proteomes" id="UP000283269">
    <property type="component" value="Unassembled WGS sequence"/>
</dbReference>
<proteinExistence type="predicted"/>
<dbReference type="InParanoid" id="A0A409XCX3"/>
<comment type="caution">
    <text evidence="1">The sequence shown here is derived from an EMBL/GenBank/DDBJ whole genome shotgun (WGS) entry which is preliminary data.</text>
</comment>
<name>A0A409XCX3_PSICY</name>
<organism evidence="1 2">
    <name type="scientific">Psilocybe cyanescens</name>
    <dbReference type="NCBI Taxonomy" id="93625"/>
    <lineage>
        <taxon>Eukaryota</taxon>
        <taxon>Fungi</taxon>
        <taxon>Dikarya</taxon>
        <taxon>Basidiomycota</taxon>
        <taxon>Agaricomycotina</taxon>
        <taxon>Agaricomycetes</taxon>
        <taxon>Agaricomycetidae</taxon>
        <taxon>Agaricales</taxon>
        <taxon>Agaricineae</taxon>
        <taxon>Strophariaceae</taxon>
        <taxon>Psilocybe</taxon>
    </lineage>
</organism>
<reference evidence="1 2" key="1">
    <citation type="journal article" date="2018" name="Evol. Lett.">
        <title>Horizontal gene cluster transfer increased hallucinogenic mushroom diversity.</title>
        <authorList>
            <person name="Reynolds H.T."/>
            <person name="Vijayakumar V."/>
            <person name="Gluck-Thaler E."/>
            <person name="Korotkin H.B."/>
            <person name="Matheny P.B."/>
            <person name="Slot J.C."/>
        </authorList>
    </citation>
    <scope>NUCLEOTIDE SEQUENCE [LARGE SCALE GENOMIC DNA]</scope>
    <source>
        <strain evidence="1 2">2631</strain>
    </source>
</reference>
<evidence type="ECO:0000313" key="1">
    <source>
        <dbReference type="EMBL" id="PPQ88596.1"/>
    </source>
</evidence>
<keyword evidence="2" id="KW-1185">Reference proteome</keyword>
<dbReference type="STRING" id="93625.A0A409XCX3"/>
<dbReference type="OrthoDB" id="5424209at2759"/>